<sequence length="137" mass="15026">MTMTSNKPYLIRAAYDWIVDNELTPYILVNAAYLGVQVPREHVNHDRIVLNISPAATRGLLLENDRIIFTARFSGKTEQIFVPPAAVLEIYAKENGRGIAFALEDEEEPPPASSGSSTSDVEGPVSSKSKPSLKLVK</sequence>
<dbReference type="GO" id="GO:0005840">
    <property type="term" value="C:ribosome"/>
    <property type="evidence" value="ECO:0007669"/>
    <property type="project" value="TreeGrafter"/>
</dbReference>
<dbReference type="PANTHER" id="PTHR37486:SF1">
    <property type="entry name" value="STRINGENT STARVATION PROTEIN B"/>
    <property type="match status" value="1"/>
</dbReference>
<keyword evidence="4" id="KW-1185">Reference proteome</keyword>
<proteinExistence type="predicted"/>
<dbReference type="Pfam" id="PF04386">
    <property type="entry name" value="SspB"/>
    <property type="match status" value="1"/>
</dbReference>
<dbReference type="GO" id="GO:0045732">
    <property type="term" value="P:positive regulation of protein catabolic process"/>
    <property type="evidence" value="ECO:0007669"/>
    <property type="project" value="TreeGrafter"/>
</dbReference>
<evidence type="ECO:0000256" key="1">
    <source>
        <dbReference type="SAM" id="MobiDB-lite"/>
    </source>
</evidence>
<dbReference type="Gene3D" id="2.30.30.220">
    <property type="entry name" value="SspB-like"/>
    <property type="match status" value="1"/>
</dbReference>
<evidence type="ECO:0000313" key="3">
    <source>
        <dbReference type="EMBL" id="STX41579.1"/>
    </source>
</evidence>
<dbReference type="NCBIfam" id="NF008769">
    <property type="entry name" value="PRK11798.2-5"/>
    <property type="match status" value="1"/>
</dbReference>
<evidence type="ECO:0000313" key="5">
    <source>
        <dbReference type="Proteomes" id="UP000254476"/>
    </source>
</evidence>
<dbReference type="EMBL" id="UGOB01000001">
    <property type="protein sequence ID" value="STX41579.1"/>
    <property type="molecule type" value="Genomic_DNA"/>
</dbReference>
<dbReference type="PIRSF" id="PIRSF005276">
    <property type="entry name" value="SspB"/>
    <property type="match status" value="1"/>
</dbReference>
<dbReference type="AlphaFoldDB" id="A0A378J219"/>
<name>A0A378J219_9GAMM</name>
<dbReference type="RefSeq" id="WP_058497897.1">
    <property type="nucleotide sequence ID" value="NZ_CAAAHW010000008.1"/>
</dbReference>
<evidence type="ECO:0000313" key="2">
    <source>
        <dbReference type="EMBL" id="KTD14663.1"/>
    </source>
</evidence>
<feature type="region of interest" description="Disordered" evidence="1">
    <location>
        <begin position="102"/>
        <end position="137"/>
    </location>
</feature>
<dbReference type="InterPro" id="IPR007481">
    <property type="entry name" value="SspB"/>
</dbReference>
<dbReference type="Proteomes" id="UP000054691">
    <property type="component" value="Unassembled WGS sequence"/>
</dbReference>
<protein>
    <submittedName>
        <fullName evidence="3">Stringent starvation protein B</fullName>
    </submittedName>
</protein>
<dbReference type="Proteomes" id="UP000254476">
    <property type="component" value="Unassembled WGS sequence"/>
</dbReference>
<reference evidence="3 5" key="2">
    <citation type="submission" date="2018-06" db="EMBL/GenBank/DDBJ databases">
        <authorList>
            <consortium name="Pathogen Informatics"/>
            <person name="Doyle S."/>
        </authorList>
    </citation>
    <scope>NUCLEOTIDE SEQUENCE [LARGE SCALE GENOMIC DNA]</scope>
    <source>
        <strain evidence="3 5">NCTC12388</strain>
    </source>
</reference>
<dbReference type="STRING" id="45066.Lgra_0694"/>
<accession>A0A378J219</accession>
<dbReference type="InterPro" id="IPR036760">
    <property type="entry name" value="SspB-like_sf"/>
</dbReference>
<gene>
    <name evidence="3" type="primary">sspB</name>
    <name evidence="2" type="ORF">Lgra_0694</name>
    <name evidence="3" type="ORF">NCTC12388_00312</name>
</gene>
<reference evidence="2 4" key="1">
    <citation type="submission" date="2015-11" db="EMBL/GenBank/DDBJ databases">
        <title>Genomic analysis of 38 Legionella species identifies large and diverse effector repertoires.</title>
        <authorList>
            <person name="Burstein D."/>
            <person name="Amaro F."/>
            <person name="Zusman T."/>
            <person name="Lifshitz Z."/>
            <person name="Cohen O."/>
            <person name="Gilbert J.A."/>
            <person name="Pupko T."/>
            <person name="Shuman H.A."/>
            <person name="Segal G."/>
        </authorList>
    </citation>
    <scope>NUCLEOTIDE SEQUENCE [LARGE SCALE GENOMIC DNA]</scope>
    <source>
        <strain evidence="2 4">Lyon 8420412</strain>
    </source>
</reference>
<dbReference type="SUPFAM" id="SSF101738">
    <property type="entry name" value="SspB-like"/>
    <property type="match status" value="1"/>
</dbReference>
<dbReference type="NCBIfam" id="NF008767">
    <property type="entry name" value="PRK11798.2-2"/>
    <property type="match status" value="1"/>
</dbReference>
<feature type="compositionally biased region" description="Low complexity" evidence="1">
    <location>
        <begin position="113"/>
        <end position="137"/>
    </location>
</feature>
<dbReference type="PANTHER" id="PTHR37486">
    <property type="entry name" value="STRINGENT STARVATION PROTEIN B"/>
    <property type="match status" value="1"/>
</dbReference>
<dbReference type="OrthoDB" id="9797358at2"/>
<dbReference type="EMBL" id="LNYE01000006">
    <property type="protein sequence ID" value="KTD14663.1"/>
    <property type="molecule type" value="Genomic_DNA"/>
</dbReference>
<dbReference type="GO" id="GO:0005829">
    <property type="term" value="C:cytosol"/>
    <property type="evidence" value="ECO:0007669"/>
    <property type="project" value="TreeGrafter"/>
</dbReference>
<organism evidence="3 5">
    <name type="scientific">Legionella gratiana</name>
    <dbReference type="NCBI Taxonomy" id="45066"/>
    <lineage>
        <taxon>Bacteria</taxon>
        <taxon>Pseudomonadati</taxon>
        <taxon>Pseudomonadota</taxon>
        <taxon>Gammaproteobacteria</taxon>
        <taxon>Legionellales</taxon>
        <taxon>Legionellaceae</taxon>
        <taxon>Legionella</taxon>
    </lineage>
</organism>
<evidence type="ECO:0000313" key="4">
    <source>
        <dbReference type="Proteomes" id="UP000054691"/>
    </source>
</evidence>